<evidence type="ECO:0000313" key="2">
    <source>
        <dbReference type="EMBL" id="NYZ24249.1"/>
    </source>
</evidence>
<protein>
    <recommendedName>
        <fullName evidence="4">Curlin</fullName>
    </recommendedName>
</protein>
<keyword evidence="3" id="KW-1185">Reference proteome</keyword>
<dbReference type="EMBL" id="JABFDB010000038">
    <property type="protein sequence ID" value="NYZ24249.1"/>
    <property type="molecule type" value="Genomic_DNA"/>
</dbReference>
<gene>
    <name evidence="2" type="ORF">HND93_31470</name>
</gene>
<evidence type="ECO:0000313" key="3">
    <source>
        <dbReference type="Proteomes" id="UP000584642"/>
    </source>
</evidence>
<reference evidence="2 3" key="1">
    <citation type="submission" date="2020-05" db="EMBL/GenBank/DDBJ databases">
        <title>Azospirillum oleiclasticum sp. nov, a nitrogen-fixing and heavy crude oil-emulsifying bacterium isolated from the crude oil of Yumen Oilfield.</title>
        <authorList>
            <person name="Wu D."/>
            <person name="Cai M."/>
            <person name="Zhang X."/>
        </authorList>
    </citation>
    <scope>NUCLEOTIDE SEQUENCE [LARGE SCALE GENOMIC DNA]</scope>
    <source>
        <strain evidence="2 3">ROY-1-1-2</strain>
    </source>
</reference>
<proteinExistence type="predicted"/>
<dbReference type="RefSeq" id="WP_180286023.1">
    <property type="nucleotide sequence ID" value="NZ_JABFDB010000038.1"/>
</dbReference>
<feature type="region of interest" description="Disordered" evidence="1">
    <location>
        <begin position="79"/>
        <end position="113"/>
    </location>
</feature>
<feature type="compositionally biased region" description="Polar residues" evidence="1">
    <location>
        <begin position="82"/>
        <end position="97"/>
    </location>
</feature>
<evidence type="ECO:0000256" key="1">
    <source>
        <dbReference type="SAM" id="MobiDB-lite"/>
    </source>
</evidence>
<name>A0ABX2TJD7_9PROT</name>
<sequence length="113" mass="11683">MTRLQLLIGTTLLLIGGAAEAQLIGNRPYGFPARDTSAAAQAQMRQRHGPEMVINQYYSTSTSIGNMTSVTQQVGAGGSAGLTMNQTQSNSGNQGANASVGLTAIENLTSPAR</sequence>
<evidence type="ECO:0008006" key="4">
    <source>
        <dbReference type="Google" id="ProtNLM"/>
    </source>
</evidence>
<accession>A0ABX2TJD7</accession>
<dbReference type="Proteomes" id="UP000584642">
    <property type="component" value="Unassembled WGS sequence"/>
</dbReference>
<organism evidence="2 3">
    <name type="scientific">Azospirillum oleiclasticum</name>
    <dbReference type="NCBI Taxonomy" id="2735135"/>
    <lineage>
        <taxon>Bacteria</taxon>
        <taxon>Pseudomonadati</taxon>
        <taxon>Pseudomonadota</taxon>
        <taxon>Alphaproteobacteria</taxon>
        <taxon>Rhodospirillales</taxon>
        <taxon>Azospirillaceae</taxon>
        <taxon>Azospirillum</taxon>
    </lineage>
</organism>
<comment type="caution">
    <text evidence="2">The sequence shown here is derived from an EMBL/GenBank/DDBJ whole genome shotgun (WGS) entry which is preliminary data.</text>
</comment>